<dbReference type="Pfam" id="PF00078">
    <property type="entry name" value="RVT_1"/>
    <property type="match status" value="1"/>
</dbReference>
<evidence type="ECO:0000313" key="11">
    <source>
        <dbReference type="EMBL" id="SPU46216.1"/>
    </source>
</evidence>
<dbReference type="InterPro" id="IPR051083">
    <property type="entry name" value="GrpII_Intron_Splice-Mob/Def"/>
</dbReference>
<dbReference type="AlphaFoldDB" id="A0A2X1CHW0"/>
<dbReference type="Proteomes" id="UP000250358">
    <property type="component" value="Unassembled WGS sequence"/>
</dbReference>
<comment type="similarity">
    <text evidence="8">Belongs to the bacterial reverse transcriptase family.</text>
</comment>
<dbReference type="EMBL" id="UAQM01000030">
    <property type="protein sequence ID" value="SPU46216.1"/>
    <property type="molecule type" value="Genomic_DNA"/>
</dbReference>
<evidence type="ECO:0000256" key="8">
    <source>
        <dbReference type="ARBA" id="ARBA00034120"/>
    </source>
</evidence>
<evidence type="ECO:0000256" key="4">
    <source>
        <dbReference type="ARBA" id="ARBA00022723"/>
    </source>
</evidence>
<dbReference type="PANTHER" id="PTHR34047:SF7">
    <property type="entry name" value="RNA-DIRECTED DNA POLYMERASE"/>
    <property type="match status" value="1"/>
</dbReference>
<dbReference type="GO" id="GO:0051607">
    <property type="term" value="P:defense response to virus"/>
    <property type="evidence" value="ECO:0007669"/>
    <property type="project" value="UniProtKB-KW"/>
</dbReference>
<dbReference type="CDD" id="cd03487">
    <property type="entry name" value="RT_Bac_retron_II"/>
    <property type="match status" value="1"/>
</dbReference>
<accession>A0A2X1CHW0</accession>
<evidence type="ECO:0000256" key="7">
    <source>
        <dbReference type="ARBA" id="ARBA00023118"/>
    </source>
</evidence>
<dbReference type="PRINTS" id="PR00866">
    <property type="entry name" value="RNADNAPOLMS"/>
</dbReference>
<keyword evidence="3" id="KW-0548">Nucleotidyltransferase</keyword>
<feature type="domain" description="Reverse transcriptase" evidence="10">
    <location>
        <begin position="83"/>
        <end position="249"/>
    </location>
</feature>
<dbReference type="RefSeq" id="WP_252865735.1">
    <property type="nucleotide sequence ID" value="NZ_UAQM01000030.1"/>
</dbReference>
<keyword evidence="5" id="KW-0460">Magnesium</keyword>
<proteinExistence type="inferred from homology"/>
<protein>
    <recommendedName>
        <fullName evidence="1">RNA-directed DNA polymerase</fullName>
        <ecNumber evidence="1">2.7.7.49</ecNumber>
    </recommendedName>
</protein>
<organism evidence="11 12">
    <name type="scientific">Brevundimonas diminuta</name>
    <name type="common">Pseudomonas diminuta</name>
    <dbReference type="NCBI Taxonomy" id="293"/>
    <lineage>
        <taxon>Bacteria</taxon>
        <taxon>Pseudomonadati</taxon>
        <taxon>Pseudomonadota</taxon>
        <taxon>Alphaproteobacteria</taxon>
        <taxon>Caulobacterales</taxon>
        <taxon>Caulobacteraceae</taxon>
        <taxon>Brevundimonas</taxon>
    </lineage>
</organism>
<comment type="catalytic activity">
    <reaction evidence="9">
        <text>DNA(n) + a 2'-deoxyribonucleoside 5'-triphosphate = DNA(n+1) + diphosphate</text>
        <dbReference type="Rhea" id="RHEA:22508"/>
        <dbReference type="Rhea" id="RHEA-COMP:17339"/>
        <dbReference type="Rhea" id="RHEA-COMP:17340"/>
        <dbReference type="ChEBI" id="CHEBI:33019"/>
        <dbReference type="ChEBI" id="CHEBI:61560"/>
        <dbReference type="ChEBI" id="CHEBI:173112"/>
        <dbReference type="EC" id="2.7.7.49"/>
    </reaction>
</comment>
<evidence type="ECO:0000256" key="2">
    <source>
        <dbReference type="ARBA" id="ARBA00022679"/>
    </source>
</evidence>
<dbReference type="PANTHER" id="PTHR34047">
    <property type="entry name" value="NUCLEAR INTRON MATURASE 1, MITOCHONDRIAL-RELATED"/>
    <property type="match status" value="1"/>
</dbReference>
<evidence type="ECO:0000256" key="6">
    <source>
        <dbReference type="ARBA" id="ARBA00022918"/>
    </source>
</evidence>
<evidence type="ECO:0000313" key="12">
    <source>
        <dbReference type="Proteomes" id="UP000250358"/>
    </source>
</evidence>
<name>A0A2X1CHW0_BREDI</name>
<dbReference type="InterPro" id="IPR043502">
    <property type="entry name" value="DNA/RNA_pol_sf"/>
</dbReference>
<evidence type="ECO:0000256" key="1">
    <source>
        <dbReference type="ARBA" id="ARBA00012493"/>
    </source>
</evidence>
<gene>
    <name evidence="11" type="ORF">NCTC11165_02544</name>
</gene>
<evidence type="ECO:0000259" key="10">
    <source>
        <dbReference type="Pfam" id="PF00078"/>
    </source>
</evidence>
<evidence type="ECO:0000256" key="9">
    <source>
        <dbReference type="ARBA" id="ARBA00048173"/>
    </source>
</evidence>
<dbReference type="InterPro" id="IPR000477">
    <property type="entry name" value="RT_dom"/>
</dbReference>
<dbReference type="GO" id="GO:0003964">
    <property type="term" value="F:RNA-directed DNA polymerase activity"/>
    <property type="evidence" value="ECO:0007669"/>
    <property type="project" value="UniProtKB-KW"/>
</dbReference>
<keyword evidence="7" id="KW-0051">Antiviral defense</keyword>
<evidence type="ECO:0000256" key="3">
    <source>
        <dbReference type="ARBA" id="ARBA00022695"/>
    </source>
</evidence>
<dbReference type="InterPro" id="IPR000123">
    <property type="entry name" value="Reverse_transcriptase_msDNA"/>
</dbReference>
<reference evidence="11 12" key="1">
    <citation type="submission" date="2018-06" db="EMBL/GenBank/DDBJ databases">
        <authorList>
            <consortium name="Pathogen Informatics"/>
            <person name="Doyle S."/>
        </authorList>
    </citation>
    <scope>NUCLEOTIDE SEQUENCE [LARGE SCALE GENOMIC DNA]</scope>
    <source>
        <strain evidence="11 12">NCTC11165</strain>
    </source>
</reference>
<dbReference type="GO" id="GO:0003723">
    <property type="term" value="F:RNA binding"/>
    <property type="evidence" value="ECO:0007669"/>
    <property type="project" value="InterPro"/>
</dbReference>
<evidence type="ECO:0000256" key="5">
    <source>
        <dbReference type="ARBA" id="ARBA00022842"/>
    </source>
</evidence>
<keyword evidence="6 11" id="KW-0695">RNA-directed DNA polymerase</keyword>
<sequence>MTFPADFRRVTTREALITAIGTDEATFEAILAFDPPRTREEQIEALQRAADAASIEDIPVFLRHDIPKRNRRRGHRTVWEPLLGKPGYRTLARRLETFFRIALPGYPHDAVYGYRPGRNIRENASAHAGRSALLNADLENFFPSITTDRVAALFTKLGLVPDVAELLARFVTIGGGLPLGLPTSPVISNAVALPLDLACAALASGANATYTRYADDLTFSGDDQLPAIDALRSVVEAQGFVLAEDKTRRSKIGQAHYVTGLSISDPAQPHVPRERKRRLRQELYYAGKFGIADHFRHRGVNDARVIQQEVNRVDGLVRFVAHHEPAMAPA</sequence>
<keyword evidence="4" id="KW-0479">Metal-binding</keyword>
<keyword evidence="2" id="KW-0808">Transferase</keyword>
<dbReference type="EC" id="2.7.7.49" evidence="1"/>
<dbReference type="SUPFAM" id="SSF56672">
    <property type="entry name" value="DNA/RNA polymerases"/>
    <property type="match status" value="1"/>
</dbReference>
<dbReference type="GO" id="GO:0046872">
    <property type="term" value="F:metal ion binding"/>
    <property type="evidence" value="ECO:0007669"/>
    <property type="project" value="UniProtKB-KW"/>
</dbReference>